<dbReference type="InterPro" id="IPR046594">
    <property type="entry name" value="DUF6652"/>
</dbReference>
<protein>
    <submittedName>
        <fullName evidence="1">Uncharacterized protein</fullName>
    </submittedName>
</protein>
<dbReference type="Proteomes" id="UP000265562">
    <property type="component" value="Chromosome"/>
</dbReference>
<name>A0A385PZE7_9FIRM</name>
<evidence type="ECO:0000313" key="2">
    <source>
        <dbReference type="Proteomes" id="UP000265562"/>
    </source>
</evidence>
<dbReference type="RefSeq" id="WP_111525975.1">
    <property type="nucleotide sequence ID" value="NZ_CP032364.1"/>
</dbReference>
<organism evidence="1 2">
    <name type="scientific">Lachnoanaerobaculum umeaense</name>
    <dbReference type="NCBI Taxonomy" id="617123"/>
    <lineage>
        <taxon>Bacteria</taxon>
        <taxon>Bacillati</taxon>
        <taxon>Bacillota</taxon>
        <taxon>Clostridia</taxon>
        <taxon>Lachnospirales</taxon>
        <taxon>Lachnospiraceae</taxon>
        <taxon>Lachnoanaerobaculum</taxon>
    </lineage>
</organism>
<reference evidence="1 2" key="1">
    <citation type="submission" date="2018-09" db="EMBL/GenBank/DDBJ databases">
        <title>Genome sequencing of Lachnoanaerobaculum umeaense DSM 23576.</title>
        <authorList>
            <person name="Kook J.-K."/>
            <person name="Park S.-N."/>
            <person name="Lim Y.K."/>
        </authorList>
    </citation>
    <scope>NUCLEOTIDE SEQUENCE [LARGE SCALE GENOMIC DNA]</scope>
    <source>
        <strain evidence="2">DSM 23576 \ CCUG 58757</strain>
    </source>
</reference>
<accession>A0A385PZE7</accession>
<dbReference type="KEGG" id="lua:D4A81_05160"/>
<proteinExistence type="predicted"/>
<keyword evidence="2" id="KW-1185">Reference proteome</keyword>
<sequence length="243" mass="27216">MDERYDLYENNIEDIGISYDLNKNTDVKSFSWALGIFYILVLYGCITYTIMGISKTEKGTLIYILVNMALFVILMIFLVIQIVEAFREAKRSNIDYFIKGYLFYKYTLLPSTLFFVLVSLIIFIGGLGISLAAFVVPPMLFAVPAFLVLAFILPIVLLTVSFVVSLPGLVFAIFIISMSKKQKGMSIGGVVWHIICQMIIIVDIIDGLYILGHYWKRGKIASIVTGICASMIILATVIWANAV</sequence>
<dbReference type="AlphaFoldDB" id="A0A385PZE7"/>
<dbReference type="Pfam" id="PF20357">
    <property type="entry name" value="DUF6652"/>
    <property type="match status" value="1"/>
</dbReference>
<gene>
    <name evidence="1" type="ORF">D4A81_05160</name>
</gene>
<evidence type="ECO:0000313" key="1">
    <source>
        <dbReference type="EMBL" id="AYA99372.1"/>
    </source>
</evidence>
<dbReference type="EMBL" id="CP032364">
    <property type="protein sequence ID" value="AYA99372.1"/>
    <property type="molecule type" value="Genomic_DNA"/>
</dbReference>
<dbReference type="OrthoDB" id="2063619at2"/>